<dbReference type="PROSITE" id="PS50294">
    <property type="entry name" value="WD_REPEATS_REGION"/>
    <property type="match status" value="3"/>
</dbReference>
<evidence type="ECO:0000256" key="8">
    <source>
        <dbReference type="ARBA" id="ARBA00023015"/>
    </source>
</evidence>
<dbReference type="RefSeq" id="XP_066831459.1">
    <property type="nucleotide sequence ID" value="XM_066974752.1"/>
</dbReference>
<keyword evidence="9 12" id="KW-0804">Transcription</keyword>
<proteinExistence type="inferred from homology"/>
<keyword evidence="17" id="KW-1185">Reference proteome</keyword>
<dbReference type="SUPFAM" id="SSF50978">
    <property type="entry name" value="WD40 repeat-like"/>
    <property type="match status" value="1"/>
</dbReference>
<feature type="region of interest" description="Disordered" evidence="13">
    <location>
        <begin position="509"/>
        <end position="553"/>
    </location>
</feature>
<dbReference type="InterPro" id="IPR036322">
    <property type="entry name" value="WD40_repeat_dom_sf"/>
</dbReference>
<name>A0ABP0ZSG7_9ASCO</name>
<accession>A0ABP0ZSG7</accession>
<evidence type="ECO:0000256" key="1">
    <source>
        <dbReference type="ARBA" id="ARBA00002677"/>
    </source>
</evidence>
<evidence type="ECO:0000259" key="14">
    <source>
        <dbReference type="Pfam" id="PF07569"/>
    </source>
</evidence>
<sequence length="999" mass="112202">MQILKIPWLGHSTENKNIECYSVTINSTGTRLASGGLDGYIKIWDVNTITRFFKLSDERYNKCKKSLEADVEISQLPDKTLRRPLCSMSRHNGVVTSLKFSPDGRWLASGSDDKIVLIWEKDDDQRPKAFGVEQEDLEHWTVRKRLVAHDNDIQDICWSPDGNLLVTVGLDRSIIIWNATTFERIKRYDVHQSMVKGIVFDPANKFFATASDDRTVRIFRYHKKLNEYNKYEFQMEHVVIEPFKKSPLTSYFRRMSWSPDGQHIAVPNATNGPVPSVAIVNRGNWGTDVSLIGHEAPVEVCSFSPQLFQTNGGDADENEDDPKFQTVLATGGQDRTLAVWSTYNSKPIVVCSDIVFNAITDICWAPDGETLYFSCLDGSITCVRFDKGELGEVVASRGLIDKQLNKYGTDREAAILPESVEQLQLEEKASKVSLANNSVNINNNQTATPTPTPIFASPKKSIETKSVENGAITSTPNQALVPARTIDTAKLRKQTISITKSGKKRVAPLLVSSSSPSSSSLKTAAAQLKPNDQGSALKKHKLESKSNADFNSKVSQPNYILPRLGLQTTVYGIKKRDSSIAPAPAEDEEVKDFDDMGGVAIQDESSSPTAQLSESALRRLKNREKRRWLETKYPSTFIDISLDLPESLFSNNALQNKEISKIYKAYASNNKDIVGEISNNSAIEFDEDSMFYVILRKTIHKQRANPAIGVEQVDEITTTIEVRNGKPWHEDDPRQEDRDFDDATKVIVYNNDPSDQQQQQQQHQRRLFTLYFPFRIQSILPILEEGLGGDGGDDLKYYVLCSFNGSVQVVSAKTGRYILPTIELRENVVSMSYRNGHLLVLTGSGVFYGWNLNTMKCYMKRISIAAVLNMTQLDDSVKNGVTTPGVKCIDLNSQDGSPYVLTDASNDVYGYCLDVKCWTKVIDSWYYNVHEDFSIENNPGLQRVLHRSKLNHKNDKIIGSLNTYKFTTAKSKVLKNVMTTRSKESLNMIQTHVQTKKID</sequence>
<evidence type="ECO:0000256" key="6">
    <source>
        <dbReference type="ARBA" id="ARBA00022737"/>
    </source>
</evidence>
<dbReference type="Proteomes" id="UP001497383">
    <property type="component" value="Chromosome 5"/>
</dbReference>
<dbReference type="PANTHER" id="PTHR13831:SF0">
    <property type="entry name" value="PROTEIN HIRA"/>
    <property type="match status" value="1"/>
</dbReference>
<dbReference type="InterPro" id="IPR019015">
    <property type="entry name" value="HIRA_B_motif"/>
</dbReference>
<evidence type="ECO:0000256" key="10">
    <source>
        <dbReference type="ARBA" id="ARBA00023242"/>
    </source>
</evidence>
<evidence type="ECO:0000256" key="3">
    <source>
        <dbReference type="ARBA" id="ARBA00007306"/>
    </source>
</evidence>
<gene>
    <name evidence="16" type="ORF">LODBEIA_P45210</name>
</gene>
<keyword evidence="7 12" id="KW-0156">Chromatin regulator</keyword>
<dbReference type="PROSITE" id="PS00678">
    <property type="entry name" value="WD_REPEATS_1"/>
    <property type="match status" value="2"/>
</dbReference>
<dbReference type="GeneID" id="92209717"/>
<evidence type="ECO:0000256" key="5">
    <source>
        <dbReference type="ARBA" id="ARBA00022574"/>
    </source>
</evidence>
<keyword evidence="8 12" id="KW-0805">Transcription regulation</keyword>
<dbReference type="InterPro" id="IPR001680">
    <property type="entry name" value="WD40_rpt"/>
</dbReference>
<keyword evidence="6 12" id="KW-0677">Repeat</keyword>
<dbReference type="PANTHER" id="PTHR13831">
    <property type="entry name" value="MEMBER OF THE HIR1 FAMILY OF WD-REPEAT PROTEINS"/>
    <property type="match status" value="1"/>
</dbReference>
<keyword evidence="10 12" id="KW-0539">Nucleus</keyword>
<dbReference type="InterPro" id="IPR019775">
    <property type="entry name" value="WD40_repeat_CS"/>
</dbReference>
<comment type="subcellular location">
    <subcellularLocation>
        <location evidence="2 12">Nucleus</location>
    </subcellularLocation>
</comment>
<dbReference type="Pfam" id="PF09453">
    <property type="entry name" value="HIRA_B"/>
    <property type="match status" value="1"/>
</dbReference>
<dbReference type="SUPFAM" id="SSF101898">
    <property type="entry name" value="NHL repeat"/>
    <property type="match status" value="1"/>
</dbReference>
<dbReference type="InterPro" id="IPR020472">
    <property type="entry name" value="WD40_PAC1"/>
</dbReference>
<dbReference type="EMBL" id="OZ022409">
    <property type="protein sequence ID" value="CAK9440421.1"/>
    <property type="molecule type" value="Genomic_DNA"/>
</dbReference>
<evidence type="ECO:0000256" key="11">
    <source>
        <dbReference type="PROSITE-ProRule" id="PRU00221"/>
    </source>
</evidence>
<dbReference type="Pfam" id="PF24105">
    <property type="entry name" value="Beta-prop_CAF1B_HIR1"/>
    <property type="match status" value="1"/>
</dbReference>
<feature type="repeat" description="WD" evidence="11">
    <location>
        <begin position="188"/>
        <end position="219"/>
    </location>
</feature>
<evidence type="ECO:0000256" key="4">
    <source>
        <dbReference type="ARBA" id="ARBA00022491"/>
    </source>
</evidence>
<comment type="similarity">
    <text evidence="3 12">Belongs to the WD repeat HIR1 family.</text>
</comment>
<dbReference type="InterPro" id="IPR055410">
    <property type="entry name" value="Beta-prop_CAF1B_HIR1"/>
</dbReference>
<organism evidence="16 17">
    <name type="scientific">Lodderomyces beijingensis</name>
    <dbReference type="NCBI Taxonomy" id="1775926"/>
    <lineage>
        <taxon>Eukaryota</taxon>
        <taxon>Fungi</taxon>
        <taxon>Dikarya</taxon>
        <taxon>Ascomycota</taxon>
        <taxon>Saccharomycotina</taxon>
        <taxon>Pichiomycetes</taxon>
        <taxon>Debaryomycetaceae</taxon>
        <taxon>Candida/Lodderomyces clade</taxon>
        <taxon>Lodderomyces</taxon>
    </lineage>
</organism>
<dbReference type="Pfam" id="PF07569">
    <property type="entry name" value="Hira"/>
    <property type="match status" value="1"/>
</dbReference>
<dbReference type="Pfam" id="PF00400">
    <property type="entry name" value="WD40"/>
    <property type="match status" value="1"/>
</dbReference>
<evidence type="ECO:0000256" key="9">
    <source>
        <dbReference type="ARBA" id="ARBA00023163"/>
    </source>
</evidence>
<evidence type="ECO:0000256" key="7">
    <source>
        <dbReference type="ARBA" id="ARBA00022853"/>
    </source>
</evidence>
<evidence type="ECO:0000256" key="2">
    <source>
        <dbReference type="ARBA" id="ARBA00004123"/>
    </source>
</evidence>
<keyword evidence="5 11" id="KW-0853">WD repeat</keyword>
<dbReference type="InterPro" id="IPR031120">
    <property type="entry name" value="HIR1-like"/>
</dbReference>
<evidence type="ECO:0000313" key="17">
    <source>
        <dbReference type="Proteomes" id="UP001497383"/>
    </source>
</evidence>
<evidence type="ECO:0000313" key="16">
    <source>
        <dbReference type="EMBL" id="CAK9440421.1"/>
    </source>
</evidence>
<dbReference type="Gene3D" id="2.130.10.10">
    <property type="entry name" value="YVTN repeat-like/Quinoprotein amine dehydrogenase"/>
    <property type="match status" value="3"/>
</dbReference>
<evidence type="ECO:0000256" key="13">
    <source>
        <dbReference type="SAM" id="MobiDB-lite"/>
    </source>
</evidence>
<comment type="function">
    <text evidence="1 12">Required for replication-independent chromatin assembly and for the periodic repression of histone gene transcription during the cell cycle.</text>
</comment>
<dbReference type="SMART" id="SM00320">
    <property type="entry name" value="WD40"/>
    <property type="match status" value="6"/>
</dbReference>
<dbReference type="InterPro" id="IPR011494">
    <property type="entry name" value="HIRA-like_C"/>
</dbReference>
<dbReference type="PRINTS" id="PR00320">
    <property type="entry name" value="GPROTEINBRPT"/>
</dbReference>
<dbReference type="PROSITE" id="PS50082">
    <property type="entry name" value="WD_REPEATS_2"/>
    <property type="match status" value="4"/>
</dbReference>
<keyword evidence="4 12" id="KW-0678">Repressor</keyword>
<protein>
    <recommendedName>
        <fullName evidence="12">Protein HIR</fullName>
    </recommendedName>
</protein>
<reference evidence="16 17" key="1">
    <citation type="submission" date="2024-03" db="EMBL/GenBank/DDBJ databases">
        <authorList>
            <person name="Brejova B."/>
        </authorList>
    </citation>
    <scope>NUCLEOTIDE SEQUENCE [LARGE SCALE GENOMIC DNA]</scope>
    <source>
        <strain evidence="16 17">CBS 14171</strain>
    </source>
</reference>
<feature type="repeat" description="WD" evidence="11">
    <location>
        <begin position="88"/>
        <end position="129"/>
    </location>
</feature>
<evidence type="ECO:0000256" key="12">
    <source>
        <dbReference type="RuleBase" id="RU364014"/>
    </source>
</evidence>
<dbReference type="InterPro" id="IPR015943">
    <property type="entry name" value="WD40/YVTN_repeat-like_dom_sf"/>
</dbReference>
<feature type="domain" description="CAF1B/HIR1 beta-propeller" evidence="15">
    <location>
        <begin position="85"/>
        <end position="390"/>
    </location>
</feature>
<feature type="repeat" description="WD" evidence="11">
    <location>
        <begin position="146"/>
        <end position="187"/>
    </location>
</feature>
<feature type="domain" description="Protein HIRA-like C-terminal" evidence="14">
    <location>
        <begin position="815"/>
        <end position="955"/>
    </location>
</feature>
<evidence type="ECO:0000259" key="15">
    <source>
        <dbReference type="Pfam" id="PF24105"/>
    </source>
</evidence>
<feature type="repeat" description="WD" evidence="11">
    <location>
        <begin position="22"/>
        <end position="48"/>
    </location>
</feature>